<dbReference type="Proteomes" id="UP000887575">
    <property type="component" value="Unassembled WGS sequence"/>
</dbReference>
<dbReference type="PANTHER" id="PTHR44329">
    <property type="entry name" value="SERINE/THREONINE-PROTEIN KINASE TNNI3K-RELATED"/>
    <property type="match status" value="1"/>
</dbReference>
<keyword evidence="1" id="KW-0067">ATP-binding</keyword>
<dbReference type="PROSITE" id="PS00107">
    <property type="entry name" value="PROTEIN_KINASE_ATP"/>
    <property type="match status" value="1"/>
</dbReference>
<dbReference type="InterPro" id="IPR017441">
    <property type="entry name" value="Protein_kinase_ATP_BS"/>
</dbReference>
<sequence length="584" mass="68100">MTMRYLDYTLKKIGNGRFGKAFEIVEHKPPAVIKFMICSSEENLLIFTKECEILAKLRHPNIIQMLSKHVSGGKNFGIITEFCERGTLRNAIFHPQIVYTMKCALLWAEQLFDASRYMFEEHHVIHRDISPSNIFVTKAFTLKIGDFGCGKSVDQTQSGSYVGTARYMSPPPFNQLIAVEEQIKNSQLSSHRNDVYGLGLVLWMIFERRLVFSDYGKEGKFSRDIFLTDVILQRLLNLELSECQGEIQNLVKNCTNFDYSKRPKATDVCQHLETIKKTHHFLMGLDDLPTIETAQRELLRPIGAMQRLLNSRNGIKEIDSILERSDGLFFEERLCEAFYVKFQESTDIEKQEFQKRIDVILSMKKGETRQFEERCELWKELQGSKQALLDGKLTGLDEIFKMIILSDFYRQMNLIDLSFYVLQRADRHSLIPWVRETELALCIEDLEEHERTRYSTKIFFESFISSVNRQEWFLLEKDKKQSVFFKRDLTEVVDFEGEWATENRHKQTIFRTQTKSKQAQNSIGDELIYSQLKAFDALTIIDCLKETQALSRKITQYTIARFVQLDESAIEIKAAIVLSYEKTC</sequence>
<dbReference type="Gene3D" id="3.30.200.20">
    <property type="entry name" value="Phosphorylase Kinase, domain 1"/>
    <property type="match status" value="1"/>
</dbReference>
<evidence type="ECO:0000256" key="1">
    <source>
        <dbReference type="PROSITE-ProRule" id="PRU10141"/>
    </source>
</evidence>
<dbReference type="PROSITE" id="PS50011">
    <property type="entry name" value="PROTEIN_KINASE_DOM"/>
    <property type="match status" value="1"/>
</dbReference>
<dbReference type="GO" id="GO:0004674">
    <property type="term" value="F:protein serine/threonine kinase activity"/>
    <property type="evidence" value="ECO:0007669"/>
    <property type="project" value="TreeGrafter"/>
</dbReference>
<evidence type="ECO:0000313" key="3">
    <source>
        <dbReference type="Proteomes" id="UP000887575"/>
    </source>
</evidence>
<evidence type="ECO:0000313" key="4">
    <source>
        <dbReference type="WBParaSite" id="MBELARI_LOCUS17940"/>
    </source>
</evidence>
<accession>A0AAF3EUT8</accession>
<dbReference type="WBParaSite" id="MBELARI_LOCUS17940">
    <property type="protein sequence ID" value="MBELARI_LOCUS17940"/>
    <property type="gene ID" value="MBELARI_LOCUS17940"/>
</dbReference>
<dbReference type="AlphaFoldDB" id="A0AAF3EUT8"/>
<dbReference type="PROSITE" id="PS00109">
    <property type="entry name" value="PROTEIN_KINASE_TYR"/>
    <property type="match status" value="1"/>
</dbReference>
<dbReference type="GO" id="GO:0005524">
    <property type="term" value="F:ATP binding"/>
    <property type="evidence" value="ECO:0007669"/>
    <property type="project" value="UniProtKB-UniRule"/>
</dbReference>
<dbReference type="InterPro" id="IPR051681">
    <property type="entry name" value="Ser/Thr_Kinases-Pseudokinases"/>
</dbReference>
<feature type="domain" description="Protein kinase" evidence="2">
    <location>
        <begin position="7"/>
        <end position="282"/>
    </location>
</feature>
<dbReference type="Pfam" id="PF00069">
    <property type="entry name" value="Pkinase"/>
    <property type="match status" value="1"/>
</dbReference>
<dbReference type="Gene3D" id="1.10.510.10">
    <property type="entry name" value="Transferase(Phosphotransferase) domain 1"/>
    <property type="match status" value="1"/>
</dbReference>
<name>A0AAF3EUT8_9BILA</name>
<dbReference type="InterPro" id="IPR000719">
    <property type="entry name" value="Prot_kinase_dom"/>
</dbReference>
<keyword evidence="3" id="KW-1185">Reference proteome</keyword>
<dbReference type="InterPro" id="IPR008266">
    <property type="entry name" value="Tyr_kinase_AS"/>
</dbReference>
<dbReference type="SUPFAM" id="SSF56112">
    <property type="entry name" value="Protein kinase-like (PK-like)"/>
    <property type="match status" value="1"/>
</dbReference>
<dbReference type="InterPro" id="IPR011009">
    <property type="entry name" value="Kinase-like_dom_sf"/>
</dbReference>
<protein>
    <recommendedName>
        <fullName evidence="2">Protein kinase domain-containing protein</fullName>
    </recommendedName>
</protein>
<organism evidence="3 4">
    <name type="scientific">Mesorhabditis belari</name>
    <dbReference type="NCBI Taxonomy" id="2138241"/>
    <lineage>
        <taxon>Eukaryota</taxon>
        <taxon>Metazoa</taxon>
        <taxon>Ecdysozoa</taxon>
        <taxon>Nematoda</taxon>
        <taxon>Chromadorea</taxon>
        <taxon>Rhabditida</taxon>
        <taxon>Rhabditina</taxon>
        <taxon>Rhabditomorpha</taxon>
        <taxon>Rhabditoidea</taxon>
        <taxon>Rhabditidae</taxon>
        <taxon>Mesorhabditinae</taxon>
        <taxon>Mesorhabditis</taxon>
    </lineage>
</organism>
<reference evidence="4" key="1">
    <citation type="submission" date="2024-02" db="UniProtKB">
        <authorList>
            <consortium name="WormBaseParasite"/>
        </authorList>
    </citation>
    <scope>IDENTIFICATION</scope>
</reference>
<feature type="binding site" evidence="1">
    <location>
        <position position="34"/>
    </location>
    <ligand>
        <name>ATP</name>
        <dbReference type="ChEBI" id="CHEBI:30616"/>
    </ligand>
</feature>
<keyword evidence="1" id="KW-0547">Nucleotide-binding</keyword>
<proteinExistence type="predicted"/>
<evidence type="ECO:0000259" key="2">
    <source>
        <dbReference type="PROSITE" id="PS50011"/>
    </source>
</evidence>